<keyword evidence="3" id="KW-1185">Reference proteome</keyword>
<gene>
    <name evidence="2" type="ORF">EV207_17118</name>
</gene>
<name>A0A4R2NB73_9BACL</name>
<dbReference type="GO" id="GO:0004672">
    <property type="term" value="F:protein kinase activity"/>
    <property type="evidence" value="ECO:0007669"/>
    <property type="project" value="InterPro"/>
</dbReference>
<dbReference type="GO" id="GO:0005524">
    <property type="term" value="F:ATP binding"/>
    <property type="evidence" value="ECO:0007669"/>
    <property type="project" value="InterPro"/>
</dbReference>
<reference evidence="2 3" key="1">
    <citation type="submission" date="2019-03" db="EMBL/GenBank/DDBJ databases">
        <title>Genomic Encyclopedia of Type Strains, Phase IV (KMG-IV): sequencing the most valuable type-strain genomes for metagenomic binning, comparative biology and taxonomic classification.</title>
        <authorList>
            <person name="Goeker M."/>
        </authorList>
    </citation>
    <scope>NUCLEOTIDE SEQUENCE [LARGE SCALE GENOMIC DNA]</scope>
    <source>
        <strain evidence="2 3">DSM 19377</strain>
    </source>
</reference>
<dbReference type="EMBL" id="SLXK01000071">
    <property type="protein sequence ID" value="TCP18317.1"/>
    <property type="molecule type" value="Genomic_DNA"/>
</dbReference>
<dbReference type="InterPro" id="IPR000719">
    <property type="entry name" value="Prot_kinase_dom"/>
</dbReference>
<accession>A0A4R2NB73</accession>
<evidence type="ECO:0000259" key="1">
    <source>
        <dbReference type="PROSITE" id="PS50011"/>
    </source>
</evidence>
<dbReference type="PROSITE" id="PS50011">
    <property type="entry name" value="PROTEIN_KINASE_DOM"/>
    <property type="match status" value="1"/>
</dbReference>
<evidence type="ECO:0000313" key="3">
    <source>
        <dbReference type="Proteomes" id="UP000295416"/>
    </source>
</evidence>
<dbReference type="AlphaFoldDB" id="A0A4R2NB73"/>
<dbReference type="PANTHER" id="PTHR37171">
    <property type="entry name" value="SERINE/THREONINE-PROTEIN KINASE YRZF-RELATED"/>
    <property type="match status" value="1"/>
</dbReference>
<organism evidence="2 3">
    <name type="scientific">Scopulibacillus darangshiensis</name>
    <dbReference type="NCBI Taxonomy" id="442528"/>
    <lineage>
        <taxon>Bacteria</taxon>
        <taxon>Bacillati</taxon>
        <taxon>Bacillota</taxon>
        <taxon>Bacilli</taxon>
        <taxon>Bacillales</taxon>
        <taxon>Sporolactobacillaceae</taxon>
        <taxon>Scopulibacillus</taxon>
    </lineage>
</organism>
<dbReference type="RefSeq" id="WP_341539817.1">
    <property type="nucleotide sequence ID" value="NZ_SLXK01000071.1"/>
</dbReference>
<protein>
    <recommendedName>
        <fullName evidence="1">Protein kinase domain-containing protein</fullName>
    </recommendedName>
</protein>
<dbReference type="Proteomes" id="UP000295416">
    <property type="component" value="Unassembled WGS sequence"/>
</dbReference>
<dbReference type="InterPro" id="IPR052396">
    <property type="entry name" value="Meiotic_Drive_Suppr_Kinase"/>
</dbReference>
<dbReference type="Gene3D" id="1.10.510.10">
    <property type="entry name" value="Transferase(Phosphotransferase) domain 1"/>
    <property type="match status" value="1"/>
</dbReference>
<comment type="caution">
    <text evidence="2">The sequence shown here is derived from an EMBL/GenBank/DDBJ whole genome shotgun (WGS) entry which is preliminary data.</text>
</comment>
<sequence>MEQNIINESKRFVLKREVCHLIKSFCDLAASVCYLERASGFQLVNKDYSLEIVGEGRSAYVFKVRSTKFAIKVFFPPFTELANEEAEIYSILDGNPYFPRLYEAGSNYLVIDFIEGQTLFQCLNKGIEIKNRNILGVDHALSMAEDLGLNPSDIHLRNIILTSEGEIKLIDVARFRQIKNCSQWEDLKKCFYRYYCKWFFPKRIPVAVLNLIAKIYKKRQASINVHD</sequence>
<dbReference type="SUPFAM" id="SSF56112">
    <property type="entry name" value="Protein kinase-like (PK-like)"/>
    <property type="match status" value="1"/>
</dbReference>
<evidence type="ECO:0000313" key="2">
    <source>
        <dbReference type="EMBL" id="TCP18317.1"/>
    </source>
</evidence>
<proteinExistence type="predicted"/>
<feature type="domain" description="Protein kinase" evidence="1">
    <location>
        <begin position="47"/>
        <end position="227"/>
    </location>
</feature>
<dbReference type="InterPro" id="IPR011009">
    <property type="entry name" value="Kinase-like_dom_sf"/>
</dbReference>
<dbReference type="PANTHER" id="PTHR37171:SF1">
    <property type="entry name" value="SERINE_THREONINE-PROTEIN KINASE YRZF-RELATED"/>
    <property type="match status" value="1"/>
</dbReference>